<name>A0A318NHU7_9ACTN</name>
<proteinExistence type="predicted"/>
<keyword evidence="1" id="KW-0812">Transmembrane</keyword>
<accession>A0A318NHU7</accession>
<sequence length="116" mass="12725">MADPIIPNVVVVFYIVSLALTAVVLLGVAITSFATTSRVDRVLAGIGGALAGYYAYYLLSSNDETVAIFYGALLLPFYAGRKLYLGFRDRDRARAERAAAKEATQAAEEWRSARRW</sequence>
<keyword evidence="3" id="KW-1185">Reference proteome</keyword>
<dbReference type="RefSeq" id="WP_110564824.1">
    <property type="nucleotide sequence ID" value="NZ_PYBV01000021.1"/>
</dbReference>
<dbReference type="Proteomes" id="UP000248333">
    <property type="component" value="Unassembled WGS sequence"/>
</dbReference>
<evidence type="ECO:0000313" key="3">
    <source>
        <dbReference type="Proteomes" id="UP000248333"/>
    </source>
</evidence>
<feature type="transmembrane region" description="Helical" evidence="1">
    <location>
        <begin position="42"/>
        <end position="59"/>
    </location>
</feature>
<keyword evidence="1" id="KW-1133">Transmembrane helix</keyword>
<dbReference type="AlphaFoldDB" id="A0A318NHU7"/>
<feature type="transmembrane region" description="Helical" evidence="1">
    <location>
        <begin position="65"/>
        <end position="84"/>
    </location>
</feature>
<evidence type="ECO:0000256" key="1">
    <source>
        <dbReference type="SAM" id="Phobius"/>
    </source>
</evidence>
<feature type="transmembrane region" description="Helical" evidence="1">
    <location>
        <begin position="6"/>
        <end position="30"/>
    </location>
</feature>
<gene>
    <name evidence="2" type="ORF">C7C45_18075</name>
</gene>
<dbReference type="EMBL" id="PYBV01000021">
    <property type="protein sequence ID" value="PYC68876.1"/>
    <property type="molecule type" value="Genomic_DNA"/>
</dbReference>
<protein>
    <submittedName>
        <fullName evidence="2">Uncharacterized protein</fullName>
    </submittedName>
</protein>
<reference evidence="2 3" key="1">
    <citation type="submission" date="2018-03" db="EMBL/GenBank/DDBJ databases">
        <title>Bioinformatic expansion and discovery of thiopeptide antibiotics.</title>
        <authorList>
            <person name="Schwalen C.J."/>
            <person name="Hudson G.A."/>
            <person name="Mitchell D.A."/>
        </authorList>
    </citation>
    <scope>NUCLEOTIDE SEQUENCE [LARGE SCALE GENOMIC DNA]</scope>
    <source>
        <strain evidence="2 3">NRRL 8041</strain>
    </source>
</reference>
<evidence type="ECO:0000313" key="2">
    <source>
        <dbReference type="EMBL" id="PYC68876.1"/>
    </source>
</evidence>
<organism evidence="2 3">
    <name type="scientific">Micromonospora arborensis</name>
    <dbReference type="NCBI Taxonomy" id="2116518"/>
    <lineage>
        <taxon>Bacteria</taxon>
        <taxon>Bacillati</taxon>
        <taxon>Actinomycetota</taxon>
        <taxon>Actinomycetes</taxon>
        <taxon>Micromonosporales</taxon>
        <taxon>Micromonosporaceae</taxon>
        <taxon>Micromonospora</taxon>
    </lineage>
</organism>
<keyword evidence="1" id="KW-0472">Membrane</keyword>
<comment type="caution">
    <text evidence="2">The sequence shown here is derived from an EMBL/GenBank/DDBJ whole genome shotgun (WGS) entry which is preliminary data.</text>
</comment>